<dbReference type="Pfam" id="PF00126">
    <property type="entry name" value="HTH_1"/>
    <property type="match status" value="1"/>
</dbReference>
<organism evidence="6 7">
    <name type="scientific">Aequitasia blattaphilus</name>
    <dbReference type="NCBI Taxonomy" id="2949332"/>
    <lineage>
        <taxon>Bacteria</taxon>
        <taxon>Bacillati</taxon>
        <taxon>Bacillota</taxon>
        <taxon>Clostridia</taxon>
        <taxon>Lachnospirales</taxon>
        <taxon>Lachnospiraceae</taxon>
        <taxon>Aequitasia</taxon>
    </lineage>
</organism>
<evidence type="ECO:0000259" key="5">
    <source>
        <dbReference type="PROSITE" id="PS50931"/>
    </source>
</evidence>
<dbReference type="SUPFAM" id="SSF53850">
    <property type="entry name" value="Periplasmic binding protein-like II"/>
    <property type="match status" value="1"/>
</dbReference>
<dbReference type="InterPro" id="IPR036390">
    <property type="entry name" value="WH_DNA-bd_sf"/>
</dbReference>
<evidence type="ECO:0000256" key="3">
    <source>
        <dbReference type="ARBA" id="ARBA00023125"/>
    </source>
</evidence>
<dbReference type="InterPro" id="IPR050950">
    <property type="entry name" value="HTH-type_LysR_regulators"/>
</dbReference>
<dbReference type="InterPro" id="IPR000847">
    <property type="entry name" value="LysR_HTH_N"/>
</dbReference>
<dbReference type="SUPFAM" id="SSF46785">
    <property type="entry name" value="Winged helix' DNA-binding domain"/>
    <property type="match status" value="1"/>
</dbReference>
<keyword evidence="7" id="KW-1185">Reference proteome</keyword>
<evidence type="ECO:0000256" key="2">
    <source>
        <dbReference type="ARBA" id="ARBA00023015"/>
    </source>
</evidence>
<sequence>MEITYDYYRIFYYVAKYQSFTQAANVLNSNQPNLTKYINNLENQLSCKLFIRTNRGVTLTPEGEKLYSHVAVAYEQFKAAELELANDKNLKSGVVTIGVSNTALHGILLPVLSHFREAYPGIQLKLSNQTTPQSLQALKNGTVDFSLVTTPVQIQKPFVETDLKNFQEILIGSSQYKELTDRPLDLKDTVQYPMIFLGKGTTTREFYNTFYSHHGLVLTPDTETATTDQLLPLVKNNIGLAFIPEEFAIEAINKKEVIAIPLVQEVPPRRICLVEDSSRHLNIAANKLKQMIVETSKK</sequence>
<evidence type="ECO:0000313" key="7">
    <source>
        <dbReference type="Proteomes" id="UP001523566"/>
    </source>
</evidence>
<dbReference type="PRINTS" id="PR00039">
    <property type="entry name" value="HTHLYSR"/>
</dbReference>
<keyword evidence="3" id="KW-0238">DNA-binding</keyword>
<dbReference type="InterPro" id="IPR036388">
    <property type="entry name" value="WH-like_DNA-bd_sf"/>
</dbReference>
<dbReference type="RefSeq" id="WP_262066464.1">
    <property type="nucleotide sequence ID" value="NZ_JAMXOD010000012.1"/>
</dbReference>
<comment type="similarity">
    <text evidence="1">Belongs to the LysR transcriptional regulatory family.</text>
</comment>
<dbReference type="Proteomes" id="UP001523566">
    <property type="component" value="Unassembled WGS sequence"/>
</dbReference>
<reference evidence="6 7" key="1">
    <citation type="journal article" date="2022" name="Genome Biol. Evol.">
        <title>Host diet, physiology and behaviors set the stage for Lachnospiraceae cladogenesis.</title>
        <authorList>
            <person name="Vera-Ponce De Leon A."/>
            <person name="Schneider M."/>
            <person name="Jahnes B.C."/>
            <person name="Sadowski V."/>
            <person name="Camuy-Velez L.A."/>
            <person name="Duan J."/>
            <person name="Sabree Z.L."/>
        </authorList>
    </citation>
    <scope>NUCLEOTIDE SEQUENCE [LARGE SCALE GENOMIC DNA]</scope>
    <source>
        <strain evidence="6 7">PAL113</strain>
    </source>
</reference>
<evidence type="ECO:0000313" key="6">
    <source>
        <dbReference type="EMBL" id="MCP1102679.1"/>
    </source>
</evidence>
<dbReference type="PROSITE" id="PS50931">
    <property type="entry name" value="HTH_LYSR"/>
    <property type="match status" value="1"/>
</dbReference>
<comment type="caution">
    <text evidence="6">The sequence shown here is derived from an EMBL/GenBank/DDBJ whole genome shotgun (WGS) entry which is preliminary data.</text>
</comment>
<keyword evidence="2" id="KW-0805">Transcription regulation</keyword>
<accession>A0ABT1E9Z3</accession>
<dbReference type="Pfam" id="PF03466">
    <property type="entry name" value="LysR_substrate"/>
    <property type="match status" value="1"/>
</dbReference>
<dbReference type="Gene3D" id="1.10.10.10">
    <property type="entry name" value="Winged helix-like DNA-binding domain superfamily/Winged helix DNA-binding domain"/>
    <property type="match status" value="1"/>
</dbReference>
<dbReference type="CDD" id="cd05466">
    <property type="entry name" value="PBP2_LTTR_substrate"/>
    <property type="match status" value="1"/>
</dbReference>
<evidence type="ECO:0000256" key="1">
    <source>
        <dbReference type="ARBA" id="ARBA00009437"/>
    </source>
</evidence>
<name>A0ABT1E9Z3_9FIRM</name>
<dbReference type="InterPro" id="IPR005119">
    <property type="entry name" value="LysR_subst-bd"/>
</dbReference>
<gene>
    <name evidence="6" type="ORF">NK125_09650</name>
</gene>
<evidence type="ECO:0000256" key="4">
    <source>
        <dbReference type="ARBA" id="ARBA00023163"/>
    </source>
</evidence>
<protein>
    <submittedName>
        <fullName evidence="6">LysR family transcriptional regulator</fullName>
    </submittedName>
</protein>
<feature type="domain" description="HTH lysR-type" evidence="5">
    <location>
        <begin position="9"/>
        <end position="60"/>
    </location>
</feature>
<dbReference type="Gene3D" id="3.40.190.290">
    <property type="match status" value="1"/>
</dbReference>
<dbReference type="PANTHER" id="PTHR30419">
    <property type="entry name" value="HTH-TYPE TRANSCRIPTIONAL REGULATOR YBHD"/>
    <property type="match status" value="1"/>
</dbReference>
<dbReference type="EMBL" id="JAMZFW010000012">
    <property type="protein sequence ID" value="MCP1102679.1"/>
    <property type="molecule type" value="Genomic_DNA"/>
</dbReference>
<keyword evidence="4" id="KW-0804">Transcription</keyword>
<proteinExistence type="inferred from homology"/>